<sequence length="138" mass="15878">MICSSRYIKNIHQRGTHLTSHGVQRSSDSHNFPTLLYTDPQNRYTHRGTHLTSHGVQSSSDSHNSSTLLYTNPQNPYTHRDNILRPVLLSFLSHHSGLTLQQDNVRPYTARVTMDYLQSQRTPPWPARSHELSPIEHI</sequence>
<feature type="region of interest" description="Disordered" evidence="1">
    <location>
        <begin position="45"/>
        <end position="65"/>
    </location>
</feature>
<reference evidence="2 3" key="1">
    <citation type="submission" date="2022-01" db="EMBL/GenBank/DDBJ databases">
        <title>A chromosomal length assembly of Cordylochernes scorpioides.</title>
        <authorList>
            <person name="Zeh D."/>
            <person name="Zeh J."/>
        </authorList>
    </citation>
    <scope>NUCLEOTIDE SEQUENCE [LARGE SCALE GENOMIC DNA]</scope>
    <source>
        <strain evidence="2">IN4F17</strain>
        <tissue evidence="2">Whole Body</tissue>
    </source>
</reference>
<organism evidence="2 3">
    <name type="scientific">Cordylochernes scorpioides</name>
    <dbReference type="NCBI Taxonomy" id="51811"/>
    <lineage>
        <taxon>Eukaryota</taxon>
        <taxon>Metazoa</taxon>
        <taxon>Ecdysozoa</taxon>
        <taxon>Arthropoda</taxon>
        <taxon>Chelicerata</taxon>
        <taxon>Arachnida</taxon>
        <taxon>Pseudoscorpiones</taxon>
        <taxon>Cheliferoidea</taxon>
        <taxon>Chernetidae</taxon>
        <taxon>Cordylochernes</taxon>
    </lineage>
</organism>
<accession>A0ABY6LE06</accession>
<evidence type="ECO:0000256" key="1">
    <source>
        <dbReference type="SAM" id="MobiDB-lite"/>
    </source>
</evidence>
<dbReference type="Gene3D" id="3.30.420.10">
    <property type="entry name" value="Ribonuclease H-like superfamily/Ribonuclease H"/>
    <property type="match status" value="1"/>
</dbReference>
<dbReference type="EMBL" id="CP092877">
    <property type="protein sequence ID" value="UYV77915.1"/>
    <property type="molecule type" value="Genomic_DNA"/>
</dbReference>
<dbReference type="Proteomes" id="UP001235939">
    <property type="component" value="Chromosome 15"/>
</dbReference>
<evidence type="ECO:0000313" key="2">
    <source>
        <dbReference type="EMBL" id="UYV77915.1"/>
    </source>
</evidence>
<keyword evidence="3" id="KW-1185">Reference proteome</keyword>
<evidence type="ECO:0000313" key="3">
    <source>
        <dbReference type="Proteomes" id="UP001235939"/>
    </source>
</evidence>
<proteinExistence type="predicted"/>
<name>A0ABY6LE06_9ARAC</name>
<protein>
    <submittedName>
        <fullName evidence="2">Uncharacterized protein</fullName>
    </submittedName>
</protein>
<dbReference type="InterPro" id="IPR036397">
    <property type="entry name" value="RNaseH_sf"/>
</dbReference>
<gene>
    <name evidence="2" type="ORF">LAZ67_15002828</name>
</gene>
<feature type="compositionally biased region" description="Low complexity" evidence="1">
    <location>
        <begin position="53"/>
        <end position="65"/>
    </location>
</feature>